<proteinExistence type="predicted"/>
<accession>A0A8J8JSY0</accession>
<comment type="caution">
    <text evidence="2">The sequence shown here is derived from an EMBL/GenBank/DDBJ whole genome shotgun (WGS) entry which is preliminary data.</text>
</comment>
<name>A0A8J8JSY0_9BACT</name>
<evidence type="ECO:0000259" key="1">
    <source>
        <dbReference type="Pfam" id="PF01636"/>
    </source>
</evidence>
<dbReference type="Gene3D" id="3.90.1200.10">
    <property type="match status" value="1"/>
</dbReference>
<dbReference type="AlphaFoldDB" id="A0A8J8JSY0"/>
<feature type="domain" description="Aminoglycoside phosphotransferase" evidence="1">
    <location>
        <begin position="18"/>
        <end position="251"/>
    </location>
</feature>
<dbReference type="PANTHER" id="PTHR21064:SF5">
    <property type="entry name" value="SLR1880 PROTEIN"/>
    <property type="match status" value="1"/>
</dbReference>
<gene>
    <name evidence="2" type="ORF">GD597_07400</name>
</gene>
<dbReference type="InterPro" id="IPR050249">
    <property type="entry name" value="Pseudomonas-type_ThrB"/>
</dbReference>
<dbReference type="InterPro" id="IPR011009">
    <property type="entry name" value="Kinase-like_dom_sf"/>
</dbReference>
<protein>
    <submittedName>
        <fullName evidence="2">Phosphotransferase</fullName>
    </submittedName>
</protein>
<dbReference type="Proteomes" id="UP000598971">
    <property type="component" value="Unassembled WGS sequence"/>
</dbReference>
<dbReference type="InterPro" id="IPR002575">
    <property type="entry name" value="Aminoglycoside_PTrfase"/>
</dbReference>
<organism evidence="2 3">
    <name type="scientific">Limnovirga soli</name>
    <dbReference type="NCBI Taxonomy" id="2656915"/>
    <lineage>
        <taxon>Bacteria</taxon>
        <taxon>Pseudomonadati</taxon>
        <taxon>Bacteroidota</taxon>
        <taxon>Chitinophagia</taxon>
        <taxon>Chitinophagales</taxon>
        <taxon>Chitinophagaceae</taxon>
        <taxon>Limnovirga</taxon>
    </lineage>
</organism>
<reference evidence="2" key="1">
    <citation type="submission" date="2019-10" db="EMBL/GenBank/DDBJ databases">
        <title>Draft genome sequence of Panacibacter sp. KCS-6.</title>
        <authorList>
            <person name="Yim K.J."/>
        </authorList>
    </citation>
    <scope>NUCLEOTIDE SEQUENCE</scope>
    <source>
        <strain evidence="2">KCS-6</strain>
    </source>
</reference>
<evidence type="ECO:0000313" key="3">
    <source>
        <dbReference type="Proteomes" id="UP000598971"/>
    </source>
</evidence>
<evidence type="ECO:0000313" key="2">
    <source>
        <dbReference type="EMBL" id="NNV55278.1"/>
    </source>
</evidence>
<dbReference type="Pfam" id="PF01636">
    <property type="entry name" value="APH"/>
    <property type="match status" value="1"/>
</dbReference>
<dbReference type="RefSeq" id="WP_171607212.1">
    <property type="nucleotide sequence ID" value="NZ_WHPF01000005.1"/>
</dbReference>
<sequence>MIKNLLQQFNLTDTVTHYTIFGNGLINRTWVVDTVDNKYILQRINDNVFTNPAAIDENINAINQFLKCHFPEYIFTAPVFTSNHKSLIHIPGEGYFRLFEFIPDSHTYTVLENPALAFEASQQFGKFTKLLADFDSSQLKITLSGFHNLSLRYTQYTTALATSSAARLSIAQEAITIANTYVHIVETYETILANPLFKKRVTHHDTKISNVLFNSHNRGICVIDLDTVMPGYFISDVGDMMRTYLSPAGEEETDMTKIEVREPYFDAIVQGYLSQMNTELTTEEKKYFVYAGKFMIYMQALRFLTDYLNNNIYYGASYELHNLHRAINQLTLLQLLTQKEDALNKRVSVFAAQYQ</sequence>
<keyword evidence="3" id="KW-1185">Reference proteome</keyword>
<dbReference type="EMBL" id="WHPF01000005">
    <property type="protein sequence ID" value="NNV55278.1"/>
    <property type="molecule type" value="Genomic_DNA"/>
</dbReference>
<dbReference type="SUPFAM" id="SSF56112">
    <property type="entry name" value="Protein kinase-like (PK-like)"/>
    <property type="match status" value="1"/>
</dbReference>
<dbReference type="PANTHER" id="PTHR21064">
    <property type="entry name" value="AMINOGLYCOSIDE PHOSPHOTRANSFERASE DOMAIN-CONTAINING PROTEIN-RELATED"/>
    <property type="match status" value="1"/>
</dbReference>